<feature type="transmembrane region" description="Helical" evidence="2">
    <location>
        <begin position="63"/>
        <end position="86"/>
    </location>
</feature>
<sequence length="148" mass="16422">MTGTSRRKDRPARDPQYGPLGPGHAPEKDPMKGIAGVMSATMCMEAITFYLALTVIARVDGGAYWSAASAFYVTIMATVMLVMAFLQRYRWSIPVNLALQVAALGGFFFHYSLGIVACVFLAVWWYVLHLRSSLIARMKRGLLTTQHM</sequence>
<dbReference type="Pfam" id="PF14017">
    <property type="entry name" value="DUF4233"/>
    <property type="match status" value="1"/>
</dbReference>
<keyword evidence="2" id="KW-1133">Transmembrane helix</keyword>
<keyword evidence="2" id="KW-0472">Membrane</keyword>
<keyword evidence="2" id="KW-0812">Transmembrane</keyword>
<feature type="compositionally biased region" description="Basic residues" evidence="1">
    <location>
        <begin position="1"/>
        <end position="10"/>
    </location>
</feature>
<evidence type="ECO:0000313" key="3">
    <source>
        <dbReference type="EMBL" id="MEJ4100673.1"/>
    </source>
</evidence>
<reference evidence="3 4" key="1">
    <citation type="submission" date="2024-02" db="EMBL/GenBank/DDBJ databases">
        <title>Whole genome sequencing and characterization of Corynebacterium isolated from the ocular surface of dry eye disease sufferers.</title>
        <authorList>
            <person name="Naqvi M."/>
        </authorList>
    </citation>
    <scope>NUCLEOTIDE SEQUENCE [LARGE SCALE GENOMIC DNA]</scope>
    <source>
        <strain evidence="3 4">PCRF</strain>
    </source>
</reference>
<keyword evidence="4" id="KW-1185">Reference proteome</keyword>
<dbReference type="EMBL" id="JBAHVJ010000010">
    <property type="protein sequence ID" value="MEJ4100673.1"/>
    <property type="molecule type" value="Genomic_DNA"/>
</dbReference>
<proteinExistence type="predicted"/>
<evidence type="ECO:0000256" key="1">
    <source>
        <dbReference type="SAM" id="MobiDB-lite"/>
    </source>
</evidence>
<dbReference type="InterPro" id="IPR025327">
    <property type="entry name" value="DUF4233"/>
</dbReference>
<comment type="caution">
    <text evidence="3">The sequence shown here is derived from an EMBL/GenBank/DDBJ whole genome shotgun (WGS) entry which is preliminary data.</text>
</comment>
<name>A0ABU8P077_9CORY</name>
<feature type="transmembrane region" description="Helical" evidence="2">
    <location>
        <begin position="98"/>
        <end position="127"/>
    </location>
</feature>
<feature type="region of interest" description="Disordered" evidence="1">
    <location>
        <begin position="1"/>
        <end position="29"/>
    </location>
</feature>
<evidence type="ECO:0000256" key="2">
    <source>
        <dbReference type="SAM" id="Phobius"/>
    </source>
</evidence>
<accession>A0ABU8P077</accession>
<dbReference type="RefSeq" id="WP_337889101.1">
    <property type="nucleotide sequence ID" value="NZ_JBAHVI010000001.1"/>
</dbReference>
<evidence type="ECO:0000313" key="4">
    <source>
        <dbReference type="Proteomes" id="UP001359781"/>
    </source>
</evidence>
<protein>
    <submittedName>
        <fullName evidence="3">DUF4233 domain-containing protein</fullName>
    </submittedName>
</protein>
<dbReference type="Proteomes" id="UP001359781">
    <property type="component" value="Unassembled WGS sequence"/>
</dbReference>
<organism evidence="3 4">
    <name type="scientific">Corynebacterium mastitidis</name>
    <dbReference type="NCBI Taxonomy" id="161890"/>
    <lineage>
        <taxon>Bacteria</taxon>
        <taxon>Bacillati</taxon>
        <taxon>Actinomycetota</taxon>
        <taxon>Actinomycetes</taxon>
        <taxon>Mycobacteriales</taxon>
        <taxon>Corynebacteriaceae</taxon>
        <taxon>Corynebacterium</taxon>
    </lineage>
</organism>
<gene>
    <name evidence="3" type="ORF">V5S96_09950</name>
</gene>
<feature type="transmembrane region" description="Helical" evidence="2">
    <location>
        <begin position="34"/>
        <end position="57"/>
    </location>
</feature>